<dbReference type="Proteomes" id="UP000279446">
    <property type="component" value="Unassembled WGS sequence"/>
</dbReference>
<feature type="transmembrane region" description="Helical" evidence="1">
    <location>
        <begin position="165"/>
        <end position="185"/>
    </location>
</feature>
<gene>
    <name evidence="2" type="ORF">EJP82_20080</name>
</gene>
<feature type="transmembrane region" description="Helical" evidence="1">
    <location>
        <begin position="58"/>
        <end position="79"/>
    </location>
</feature>
<evidence type="ECO:0000313" key="3">
    <source>
        <dbReference type="Proteomes" id="UP000279446"/>
    </source>
</evidence>
<feature type="transmembrane region" description="Helical" evidence="1">
    <location>
        <begin position="21"/>
        <end position="38"/>
    </location>
</feature>
<dbReference type="AlphaFoldDB" id="A0A3S1DQT5"/>
<comment type="caution">
    <text evidence="2">The sequence shown here is derived from an EMBL/GenBank/DDBJ whole genome shotgun (WGS) entry which is preliminary data.</text>
</comment>
<keyword evidence="1" id="KW-0472">Membrane</keyword>
<feature type="transmembrane region" description="Helical" evidence="1">
    <location>
        <begin position="138"/>
        <end position="159"/>
    </location>
</feature>
<dbReference type="EMBL" id="RZNY01000019">
    <property type="protein sequence ID" value="RUT43419.1"/>
    <property type="molecule type" value="Genomic_DNA"/>
</dbReference>
<feature type="transmembrane region" description="Helical" evidence="1">
    <location>
        <begin position="206"/>
        <end position="229"/>
    </location>
</feature>
<evidence type="ECO:0000313" key="2">
    <source>
        <dbReference type="EMBL" id="RUT43419.1"/>
    </source>
</evidence>
<protein>
    <submittedName>
        <fullName evidence="2">Uncharacterized protein</fullName>
    </submittedName>
</protein>
<keyword evidence="1" id="KW-1133">Transmembrane helix</keyword>
<accession>A0A3S1DQT5</accession>
<reference evidence="2 3" key="1">
    <citation type="submission" date="2018-12" db="EMBL/GenBank/DDBJ databases">
        <authorList>
            <person name="Sun L."/>
            <person name="Chen Z."/>
        </authorList>
    </citation>
    <scope>NUCLEOTIDE SEQUENCE [LARGE SCALE GENOMIC DNA]</scope>
    <source>
        <strain evidence="2 3">DSM 15890</strain>
    </source>
</reference>
<name>A0A3S1DQT5_9BACL</name>
<feature type="transmembrane region" description="Helical" evidence="1">
    <location>
        <begin position="109"/>
        <end position="131"/>
    </location>
</feature>
<dbReference type="RefSeq" id="WP_127193848.1">
    <property type="nucleotide sequence ID" value="NZ_RZNY01000019.1"/>
</dbReference>
<keyword evidence="3" id="KW-1185">Reference proteome</keyword>
<proteinExistence type="predicted"/>
<evidence type="ECO:0000256" key="1">
    <source>
        <dbReference type="SAM" id="Phobius"/>
    </source>
</evidence>
<feature type="transmembrane region" description="Helical" evidence="1">
    <location>
        <begin position="86"/>
        <end position="103"/>
    </location>
</feature>
<sequence length="281" mass="31636">MKKNTINNSIFNNNLPSWAKIILPLLGVIFLVTAGFFSIHQPDGLLSKMVYPELIEKVITYCLLGISAILGILFIFIVFNIQLKSVQMTLILILGIIVGIVISNSNTRVILLGLIIDAFIFIVIITLLELYSTVMTMFSLGVLSTIVIGIVLLNIPYYFERPSAAIYLIVTIYLVLYQFIGVKLNKFFISRIMGQAERSESFDRKLLKMHMMLIYTVIFILINATGLLYEQDGINYSNIVNNCFITAITISQINWGSLLKASNFSLGEKIISIVSREEKNE</sequence>
<keyword evidence="1" id="KW-0812">Transmembrane</keyword>
<organism evidence="2 3">
    <name type="scientific">Paenibacillus anaericanus</name>
    <dbReference type="NCBI Taxonomy" id="170367"/>
    <lineage>
        <taxon>Bacteria</taxon>
        <taxon>Bacillati</taxon>
        <taxon>Bacillota</taxon>
        <taxon>Bacilli</taxon>
        <taxon>Bacillales</taxon>
        <taxon>Paenibacillaceae</taxon>
        <taxon>Paenibacillus</taxon>
    </lineage>
</organism>